<comment type="caution">
    <text evidence="2">The sequence shown here is derived from an EMBL/GenBank/DDBJ whole genome shotgun (WGS) entry which is preliminary data.</text>
</comment>
<reference evidence="2 3" key="1">
    <citation type="journal article" date="2015" name="PLoS Pathog.">
        <title>Leptomonas seymouri: Adaptations to the Dixenous Life Cycle Analyzed by Genome Sequencing, Transcriptome Profiling and Co-infection with Leishmania donovani.</title>
        <authorList>
            <person name="Kraeva N."/>
            <person name="Butenko A."/>
            <person name="Hlavacova J."/>
            <person name="Kostygov A."/>
            <person name="Myskova J."/>
            <person name="Grybchuk D."/>
            <person name="Lestinova T."/>
            <person name="Votypka J."/>
            <person name="Volf P."/>
            <person name="Opperdoes F."/>
            <person name="Flegontov P."/>
            <person name="Lukes J."/>
            <person name="Yurchenko V."/>
        </authorList>
    </citation>
    <scope>NUCLEOTIDE SEQUENCE [LARGE SCALE GENOMIC DNA]</scope>
    <source>
        <strain evidence="2 3">ATCC 30220</strain>
    </source>
</reference>
<dbReference type="Proteomes" id="UP000038009">
    <property type="component" value="Unassembled WGS sequence"/>
</dbReference>
<evidence type="ECO:0000313" key="2">
    <source>
        <dbReference type="EMBL" id="KPI88068.1"/>
    </source>
</evidence>
<feature type="region of interest" description="Disordered" evidence="1">
    <location>
        <begin position="17"/>
        <end position="76"/>
    </location>
</feature>
<dbReference type="VEuPathDB" id="TriTrypDB:Lsey_0063_0160"/>
<keyword evidence="3" id="KW-1185">Reference proteome</keyword>
<gene>
    <name evidence="2" type="ORF">ABL78_2844</name>
</gene>
<accession>A0A0N1ILD5</accession>
<feature type="compositionally biased region" description="Basic residues" evidence="1">
    <location>
        <begin position="47"/>
        <end position="61"/>
    </location>
</feature>
<evidence type="ECO:0000313" key="3">
    <source>
        <dbReference type="Proteomes" id="UP000038009"/>
    </source>
</evidence>
<dbReference type="OrthoDB" id="258780at2759"/>
<evidence type="ECO:0000256" key="1">
    <source>
        <dbReference type="SAM" id="MobiDB-lite"/>
    </source>
</evidence>
<organism evidence="2 3">
    <name type="scientific">Leptomonas seymouri</name>
    <dbReference type="NCBI Taxonomy" id="5684"/>
    <lineage>
        <taxon>Eukaryota</taxon>
        <taxon>Discoba</taxon>
        <taxon>Euglenozoa</taxon>
        <taxon>Kinetoplastea</taxon>
        <taxon>Metakinetoplastina</taxon>
        <taxon>Trypanosomatida</taxon>
        <taxon>Trypanosomatidae</taxon>
        <taxon>Leishmaniinae</taxon>
        <taxon>Leptomonas</taxon>
    </lineage>
</organism>
<dbReference type="OMA" id="WHTRVLT"/>
<protein>
    <submittedName>
        <fullName evidence="2">Uncharacterized protein</fullName>
    </submittedName>
</protein>
<sequence>MPVQVLGLASPERILAGEGGVVLQEPDPSTQCHHKKAHKPSAEDKRRRNSREHRSRGRRAGSKVPKQLTPPPPSQFVIEKQGRFEEERWYTRVITLDVANHRLYLSKANNAEELLYRCMVGIDVVQLWPTFDKASVSESFDSDEAKRTVRIKGLVGVKPSTSGLFTRLLDPKTSAFRRLFGGKGGRNAARELAVMQAETAKHGDPQLKPAAGDWCEHASDSADISNFGQYTHEVWLIRAMTIEDLQLLARALRRAVPDKHHVSGFHRALGLTKSPAADAYHRL</sequence>
<proteinExistence type="predicted"/>
<name>A0A0N1ILD5_LEPSE</name>
<dbReference type="EMBL" id="LJSK01000063">
    <property type="protein sequence ID" value="KPI88068.1"/>
    <property type="molecule type" value="Genomic_DNA"/>
</dbReference>
<dbReference type="AlphaFoldDB" id="A0A0N1ILD5"/>